<proteinExistence type="predicted"/>
<reference evidence="2 3" key="1">
    <citation type="submission" date="2013-10" db="EMBL/GenBank/DDBJ databases">
        <title>Salinisphaera halophila YIM 95161 Genome Sequencing.</title>
        <authorList>
            <person name="Lai Q."/>
            <person name="Li C."/>
            <person name="Shao Z."/>
        </authorList>
    </citation>
    <scope>NUCLEOTIDE SEQUENCE [LARGE SCALE GENOMIC DNA]</scope>
    <source>
        <strain evidence="2 3">YIM 95161</strain>
    </source>
</reference>
<dbReference type="AlphaFoldDB" id="A0A423PI02"/>
<sequence>MPMEEQIPGARERFESGRGAHHGCRREAGEPTAASIVVRPGVLGVPVDRKASARLAARYPDLVARLRPSIAGSRSGSGARVALI</sequence>
<evidence type="ECO:0000313" key="3">
    <source>
        <dbReference type="Proteomes" id="UP000285123"/>
    </source>
</evidence>
<evidence type="ECO:0000256" key="1">
    <source>
        <dbReference type="SAM" id="MobiDB-lite"/>
    </source>
</evidence>
<gene>
    <name evidence="2" type="ORF">SAHL_15240</name>
</gene>
<accession>A0A423PI02</accession>
<dbReference type="Proteomes" id="UP000285123">
    <property type="component" value="Unassembled WGS sequence"/>
</dbReference>
<organism evidence="2 3">
    <name type="scientific">Salinisphaera orenii YIM 95161</name>
    <dbReference type="NCBI Taxonomy" id="1051139"/>
    <lineage>
        <taxon>Bacteria</taxon>
        <taxon>Pseudomonadati</taxon>
        <taxon>Pseudomonadota</taxon>
        <taxon>Gammaproteobacteria</taxon>
        <taxon>Salinisphaerales</taxon>
        <taxon>Salinisphaeraceae</taxon>
        <taxon>Salinisphaera</taxon>
    </lineage>
</organism>
<feature type="region of interest" description="Disordered" evidence="1">
    <location>
        <begin position="1"/>
        <end position="31"/>
    </location>
</feature>
<name>A0A423PI02_9GAMM</name>
<evidence type="ECO:0000313" key="2">
    <source>
        <dbReference type="EMBL" id="ROO25163.1"/>
    </source>
</evidence>
<dbReference type="EMBL" id="AYKF01000121">
    <property type="protein sequence ID" value="ROO25163.1"/>
    <property type="molecule type" value="Genomic_DNA"/>
</dbReference>
<comment type="caution">
    <text evidence="2">The sequence shown here is derived from an EMBL/GenBank/DDBJ whole genome shotgun (WGS) entry which is preliminary data.</text>
</comment>
<protein>
    <submittedName>
        <fullName evidence="2">Uncharacterized protein</fullName>
    </submittedName>
</protein>